<sequence>MEYLINEIDPRQFSVVITSIPDGEIMKSMLMELFQRFMERNNYMRIIDLLRDEAICSRISTLGVFDDMDILRPLLRDGNGKFKRPEDISILLGELLDNDSFRTRFTSHPLTLQAFAHERLKTPLLTLLQDDSLARSLYLSSRVHPCVLFVTIPEIHSRFMNETYGRLIIISRDDKRYATEKRCADTWTFILSMLNAK</sequence>
<accession>A0A6C0BKQ4</accession>
<name>A0A6C0BKQ4_9ZZZZ</name>
<reference evidence="1" key="1">
    <citation type="journal article" date="2020" name="Nature">
        <title>Giant virus diversity and host interactions through global metagenomics.</title>
        <authorList>
            <person name="Schulz F."/>
            <person name="Roux S."/>
            <person name="Paez-Espino D."/>
            <person name="Jungbluth S."/>
            <person name="Walsh D.A."/>
            <person name="Denef V.J."/>
            <person name="McMahon K.D."/>
            <person name="Konstantinidis K.T."/>
            <person name="Eloe-Fadrosh E.A."/>
            <person name="Kyrpides N.C."/>
            <person name="Woyke T."/>
        </authorList>
    </citation>
    <scope>NUCLEOTIDE SEQUENCE</scope>
    <source>
        <strain evidence="1">GVMAG-M-3300017651-5</strain>
    </source>
</reference>
<dbReference type="AlphaFoldDB" id="A0A6C0BKQ4"/>
<evidence type="ECO:0000313" key="1">
    <source>
        <dbReference type="EMBL" id="QHS92957.1"/>
    </source>
</evidence>
<protein>
    <submittedName>
        <fullName evidence="1">Uncharacterized protein</fullName>
    </submittedName>
</protein>
<proteinExistence type="predicted"/>
<dbReference type="EMBL" id="MN739194">
    <property type="protein sequence ID" value="QHS92957.1"/>
    <property type="molecule type" value="Genomic_DNA"/>
</dbReference>
<organism evidence="1">
    <name type="scientific">viral metagenome</name>
    <dbReference type="NCBI Taxonomy" id="1070528"/>
    <lineage>
        <taxon>unclassified sequences</taxon>
        <taxon>metagenomes</taxon>
        <taxon>organismal metagenomes</taxon>
    </lineage>
</organism>